<dbReference type="Pfam" id="PF01535">
    <property type="entry name" value="PPR"/>
    <property type="match status" value="5"/>
</dbReference>
<evidence type="ECO:0000256" key="1">
    <source>
        <dbReference type="ARBA" id="ARBA00022737"/>
    </source>
</evidence>
<dbReference type="NCBIfam" id="TIGR00756">
    <property type="entry name" value="PPR"/>
    <property type="match status" value="9"/>
</dbReference>
<dbReference type="AlphaFoldDB" id="A0A5K1F2W8"/>
<feature type="repeat" description="PPR" evidence="2">
    <location>
        <begin position="594"/>
        <end position="628"/>
    </location>
</feature>
<dbReference type="PANTHER" id="PTHR47926:SF369">
    <property type="entry name" value="DYW DOMAIN-CONTAINING PROTEIN"/>
    <property type="match status" value="1"/>
</dbReference>
<dbReference type="SUPFAM" id="SSF48452">
    <property type="entry name" value="TPR-like"/>
    <property type="match status" value="1"/>
</dbReference>
<dbReference type="PANTHER" id="PTHR47926">
    <property type="entry name" value="PENTATRICOPEPTIDE REPEAT-CONTAINING PROTEIN"/>
    <property type="match status" value="1"/>
</dbReference>
<feature type="repeat" description="PPR" evidence="2">
    <location>
        <begin position="457"/>
        <end position="487"/>
    </location>
</feature>
<evidence type="ECO:0000313" key="5">
    <source>
        <dbReference type="EMBL" id="VVW55336.1"/>
    </source>
</evidence>
<feature type="repeat" description="PPR" evidence="2">
    <location>
        <begin position="251"/>
        <end position="285"/>
    </location>
</feature>
<proteinExistence type="predicted"/>
<dbReference type="GO" id="GO:0099402">
    <property type="term" value="P:plant organ development"/>
    <property type="evidence" value="ECO:0007669"/>
    <property type="project" value="UniProtKB-ARBA"/>
</dbReference>
<dbReference type="GO" id="GO:0003729">
    <property type="term" value="F:mRNA binding"/>
    <property type="evidence" value="ECO:0007669"/>
    <property type="project" value="EnsemblPlants"/>
</dbReference>
<dbReference type="EMBL" id="LR721785">
    <property type="protein sequence ID" value="VVW55336.1"/>
    <property type="molecule type" value="Genomic_DNA"/>
</dbReference>
<dbReference type="PROSITE" id="PS51375">
    <property type="entry name" value="PPR"/>
    <property type="match status" value="8"/>
</dbReference>
<feature type="repeat" description="PPR" evidence="2">
    <location>
        <begin position="286"/>
        <end position="320"/>
    </location>
</feature>
<evidence type="ECO:0000256" key="3">
    <source>
        <dbReference type="SAM" id="MobiDB-lite"/>
    </source>
</evidence>
<reference evidence="5" key="1">
    <citation type="submission" date="2019-09" db="EMBL/GenBank/DDBJ databases">
        <authorList>
            <person name="Zhang L."/>
        </authorList>
    </citation>
    <scope>NUCLEOTIDE SEQUENCE</scope>
</reference>
<feature type="domain" description="DYW" evidence="4">
    <location>
        <begin position="814"/>
        <end position="899"/>
    </location>
</feature>
<dbReference type="GO" id="GO:0008270">
    <property type="term" value="F:zinc ion binding"/>
    <property type="evidence" value="ECO:0007669"/>
    <property type="project" value="InterPro"/>
</dbReference>
<evidence type="ECO:0000256" key="2">
    <source>
        <dbReference type="PROSITE-ProRule" id="PRU00708"/>
    </source>
</evidence>
<dbReference type="Gene3D" id="1.25.40.10">
    <property type="entry name" value="Tetratricopeptide repeat domain"/>
    <property type="match status" value="5"/>
</dbReference>
<sequence length="899" mass="101081">MESSVAMLNLRSQTPTLPGLERTQPLTFKIPNPNFSFTKKVPPSKSEERCSFTEHQLVQLSNQGKLKEAVVLLDSELRGRKIKRSTYISMLQACIDVNSMSEGRKIHAHINSVVGYEPDPYIRTKLVSMYARCDGLKEARRVFDEMSQRNIFTWSAIIGGYAREGLWAPVTELFVRMIQEGITTDAFLLPKVLQACGNLGLLRMGRTIHSMAIRMGFDGLLHVYNSLMAMYWKSGELNTARRLFDQMPLRDCVSWNTMISGYCAFNQNEEALKLFYQMQVEGIEPIPMTWNILIAGYNQVGNCDFAMELMQRMKSHGCNPDVYTWTAMISGYSQNNRENEALSLFVEMLLAGIKPNGLTVTSALSVCADRKNLRKGMEIHSVGVKLGWATNLLVANALIDTYAKCGKLESARVVFDTVPERDIFTWNSMIAGYAQAGFCGKAHDLFCQIESSGIRRNTVTWNIMISGYMKSGDEEQALELFQEMETRDGVNRNTSSWNAIIAGSVQNGHSDKALQIFRQMLSLSVRPNQVTMLSMLPAYANLLGAKKVRELHAYLFHVGLDSEATIANSLIDTYSKSGNISCARVIFDRMLFRDIISWNSMIAGHVLHGQAKSAKALFDRMMSVGVTPDNITYTSMILTYGLLGVITAGVELFSSIYEDSPSMPGQEHFSPMVFLFGRSGRVREAMEFIENMDIAPNSAVWNTLFTACRIHGNITLAVYAMEKLNELEPGNLTNLKILEQLYVLEGRSEEASKLRKPVSTNRMMETLGYSCIEVNNLVYQFFTGDRPTPCFKSMDAKVDNFAQDNKMTRHDSGFRGLHIYEEEGEDAVGVHSEKLAIAFSLINNDSSQPIRVVKNLRVCLDCHNYVKLISRFYGQEILLKDTSSLHHFKDGTCSCGDFW</sequence>
<dbReference type="InterPro" id="IPR032867">
    <property type="entry name" value="DYW_dom"/>
</dbReference>
<accession>A0A5K1F2W8</accession>
<name>A0A5K1F2W8_9MAGN</name>
<keyword evidence="1" id="KW-0677">Repeat</keyword>
<feature type="repeat" description="PPR" evidence="2">
    <location>
        <begin position="422"/>
        <end position="456"/>
    </location>
</feature>
<dbReference type="InterPro" id="IPR046960">
    <property type="entry name" value="PPR_At4g14850-like_plant"/>
</dbReference>
<organism evidence="5">
    <name type="scientific">Nymphaea colorata</name>
    <name type="common">pocket water lily</name>
    <dbReference type="NCBI Taxonomy" id="210225"/>
    <lineage>
        <taxon>Eukaryota</taxon>
        <taxon>Viridiplantae</taxon>
        <taxon>Streptophyta</taxon>
        <taxon>Embryophyta</taxon>
        <taxon>Tracheophyta</taxon>
        <taxon>Spermatophyta</taxon>
        <taxon>Magnoliopsida</taxon>
        <taxon>Nymphaeales</taxon>
        <taxon>Nymphaeaceae</taxon>
        <taxon>Nymphaea</taxon>
    </lineage>
</organism>
<protein>
    <recommendedName>
        <fullName evidence="4">DYW domain-containing protein</fullName>
    </recommendedName>
</protein>
<dbReference type="FunFam" id="1.25.40.10:FF:000393">
    <property type="entry name" value="Pentatricopeptide repeat-containing protein At1g20230"/>
    <property type="match status" value="1"/>
</dbReference>
<feature type="repeat" description="PPR" evidence="2">
    <location>
        <begin position="321"/>
        <end position="355"/>
    </location>
</feature>
<dbReference type="Pfam" id="PF14432">
    <property type="entry name" value="DYW_deaminase"/>
    <property type="match status" value="1"/>
</dbReference>
<feature type="repeat" description="PPR" evidence="2">
    <location>
        <begin position="150"/>
        <end position="184"/>
    </location>
</feature>
<dbReference type="InterPro" id="IPR011990">
    <property type="entry name" value="TPR-like_helical_dom_sf"/>
</dbReference>
<dbReference type="FunFam" id="1.25.40.10:FF:000380">
    <property type="entry name" value="Pentatricopeptide repeat-containing protein, chloroplastic"/>
    <property type="match status" value="1"/>
</dbReference>
<dbReference type="OMA" id="RCLHHFK"/>
<feature type="region of interest" description="Disordered" evidence="3">
    <location>
        <begin position="1"/>
        <end position="24"/>
    </location>
</feature>
<dbReference type="OrthoDB" id="185373at2759"/>
<dbReference type="Gramene" id="NC7G0277850.1">
    <property type="protein sequence ID" value="NC7G0277850.1:cds"/>
    <property type="gene ID" value="NC7G0277850"/>
</dbReference>
<evidence type="ECO:0000259" key="4">
    <source>
        <dbReference type="Pfam" id="PF14432"/>
    </source>
</evidence>
<gene>
    <name evidence="5" type="ORF">NYM_LOCUS23676</name>
</gene>
<dbReference type="GO" id="GO:0009451">
    <property type="term" value="P:RNA modification"/>
    <property type="evidence" value="ECO:0007669"/>
    <property type="project" value="InterPro"/>
</dbReference>
<feature type="repeat" description="PPR" evidence="2">
    <location>
        <begin position="493"/>
        <end position="527"/>
    </location>
</feature>
<dbReference type="InterPro" id="IPR002885">
    <property type="entry name" value="PPR_rpt"/>
</dbReference>
<dbReference type="FunFam" id="1.25.40.10:FF:000158">
    <property type="entry name" value="pentatricopeptide repeat-containing protein At2g33680"/>
    <property type="match status" value="1"/>
</dbReference>
<dbReference type="Pfam" id="PF13041">
    <property type="entry name" value="PPR_2"/>
    <property type="match status" value="4"/>
</dbReference>